<dbReference type="Proteomes" id="UP001420932">
    <property type="component" value="Unassembled WGS sequence"/>
</dbReference>
<dbReference type="Pfam" id="PF04525">
    <property type="entry name" value="LOR"/>
    <property type="match status" value="1"/>
</dbReference>
<dbReference type="EMBL" id="JBBNAF010000001">
    <property type="protein sequence ID" value="KAK9167997.1"/>
    <property type="molecule type" value="Genomic_DNA"/>
</dbReference>
<dbReference type="InterPro" id="IPR025659">
    <property type="entry name" value="Tubby-like_C"/>
</dbReference>
<dbReference type="InterPro" id="IPR038595">
    <property type="entry name" value="LOR_sf"/>
</dbReference>
<organism evidence="2 3">
    <name type="scientific">Stephania yunnanensis</name>
    <dbReference type="NCBI Taxonomy" id="152371"/>
    <lineage>
        <taxon>Eukaryota</taxon>
        <taxon>Viridiplantae</taxon>
        <taxon>Streptophyta</taxon>
        <taxon>Embryophyta</taxon>
        <taxon>Tracheophyta</taxon>
        <taxon>Spermatophyta</taxon>
        <taxon>Magnoliopsida</taxon>
        <taxon>Ranunculales</taxon>
        <taxon>Menispermaceae</taxon>
        <taxon>Menispermoideae</taxon>
        <taxon>Cissampelideae</taxon>
        <taxon>Stephania</taxon>
    </lineage>
</organism>
<dbReference type="PANTHER" id="PTHR31087">
    <property type="match status" value="1"/>
</dbReference>
<proteinExistence type="inferred from homology"/>
<name>A0AAP0LBC3_9MAGN</name>
<protein>
    <submittedName>
        <fullName evidence="2">Uncharacterized protein</fullName>
    </submittedName>
</protein>
<comment type="similarity">
    <text evidence="1">Belongs to the LOR family.</text>
</comment>
<dbReference type="SUPFAM" id="SSF54518">
    <property type="entry name" value="Tubby C-terminal domain-like"/>
    <property type="match status" value="1"/>
</dbReference>
<evidence type="ECO:0000313" key="2">
    <source>
        <dbReference type="EMBL" id="KAK9167997.1"/>
    </source>
</evidence>
<dbReference type="AlphaFoldDB" id="A0AAP0LBC3"/>
<evidence type="ECO:0000256" key="1">
    <source>
        <dbReference type="ARBA" id="ARBA00005437"/>
    </source>
</evidence>
<dbReference type="PANTHER" id="PTHR31087:SF85">
    <property type="entry name" value="PROTEIN LURP-ONE-RELATED 7"/>
    <property type="match status" value="1"/>
</dbReference>
<sequence length="158" mass="17424">MAEEPPLIAQIPVDLFVSRKRSGLTRGDLTFRDPSDNIVFAVDDRSSSRVILDRTGLSIISIARNPNGVWSGSRVDGGETKDPIFTAEKRLHRPRSRKEVDVVVVGGCEFKIRGSPFQRSCTIYRGDSVVAQPLASLTENCKDKRYGVPDGEEGHMHG</sequence>
<accession>A0AAP0LBC3</accession>
<dbReference type="Gene3D" id="2.40.160.200">
    <property type="entry name" value="LURP1-related"/>
    <property type="match status" value="1"/>
</dbReference>
<evidence type="ECO:0000313" key="3">
    <source>
        <dbReference type="Proteomes" id="UP001420932"/>
    </source>
</evidence>
<reference evidence="2 3" key="1">
    <citation type="submission" date="2024-01" db="EMBL/GenBank/DDBJ databases">
        <title>Genome assemblies of Stephania.</title>
        <authorList>
            <person name="Yang L."/>
        </authorList>
    </citation>
    <scope>NUCLEOTIDE SEQUENCE [LARGE SCALE GENOMIC DNA]</scope>
    <source>
        <strain evidence="2">YNDBR</strain>
        <tissue evidence="2">Leaf</tissue>
    </source>
</reference>
<keyword evidence="3" id="KW-1185">Reference proteome</keyword>
<dbReference type="InterPro" id="IPR007612">
    <property type="entry name" value="LOR"/>
</dbReference>
<gene>
    <name evidence="2" type="ORF">Syun_000137</name>
</gene>
<comment type="caution">
    <text evidence="2">The sequence shown here is derived from an EMBL/GenBank/DDBJ whole genome shotgun (WGS) entry which is preliminary data.</text>
</comment>